<comment type="caution">
    <text evidence="1">The sequence shown here is derived from an EMBL/GenBank/DDBJ whole genome shotgun (WGS) entry which is preliminary data.</text>
</comment>
<evidence type="ECO:0000313" key="2">
    <source>
        <dbReference type="Proteomes" id="UP000245207"/>
    </source>
</evidence>
<dbReference type="OrthoDB" id="1749043at2759"/>
<organism evidence="1 2">
    <name type="scientific">Artemisia annua</name>
    <name type="common">Sweet wormwood</name>
    <dbReference type="NCBI Taxonomy" id="35608"/>
    <lineage>
        <taxon>Eukaryota</taxon>
        <taxon>Viridiplantae</taxon>
        <taxon>Streptophyta</taxon>
        <taxon>Embryophyta</taxon>
        <taxon>Tracheophyta</taxon>
        <taxon>Spermatophyta</taxon>
        <taxon>Magnoliopsida</taxon>
        <taxon>eudicotyledons</taxon>
        <taxon>Gunneridae</taxon>
        <taxon>Pentapetalae</taxon>
        <taxon>asterids</taxon>
        <taxon>campanulids</taxon>
        <taxon>Asterales</taxon>
        <taxon>Asteraceae</taxon>
        <taxon>Asteroideae</taxon>
        <taxon>Anthemideae</taxon>
        <taxon>Artemisiinae</taxon>
        <taxon>Artemisia</taxon>
    </lineage>
</organism>
<evidence type="ECO:0000313" key="1">
    <source>
        <dbReference type="EMBL" id="PWA67345.1"/>
    </source>
</evidence>
<sequence length="99" mass="10765">MSFVYSVIIHHYHTILILYTACAKCHKSLEADLSWIVTCPAEVCIMSRVTLVINDGTRSIHATISTLDVETFIPFNAPEVKKAGDEGTDIGAIASSVRG</sequence>
<dbReference type="Proteomes" id="UP000245207">
    <property type="component" value="Unassembled WGS sequence"/>
</dbReference>
<proteinExistence type="predicted"/>
<name>A0A2U1N1E4_ARTAN</name>
<reference evidence="1 2" key="1">
    <citation type="journal article" date="2018" name="Mol. Plant">
        <title>The genome of Artemisia annua provides insight into the evolution of Asteraceae family and artemisinin biosynthesis.</title>
        <authorList>
            <person name="Shen Q."/>
            <person name="Zhang L."/>
            <person name="Liao Z."/>
            <person name="Wang S."/>
            <person name="Yan T."/>
            <person name="Shi P."/>
            <person name="Liu M."/>
            <person name="Fu X."/>
            <person name="Pan Q."/>
            <person name="Wang Y."/>
            <person name="Lv Z."/>
            <person name="Lu X."/>
            <person name="Zhang F."/>
            <person name="Jiang W."/>
            <person name="Ma Y."/>
            <person name="Chen M."/>
            <person name="Hao X."/>
            <person name="Li L."/>
            <person name="Tang Y."/>
            <person name="Lv G."/>
            <person name="Zhou Y."/>
            <person name="Sun X."/>
            <person name="Brodelius P.E."/>
            <person name="Rose J.K.C."/>
            <person name="Tang K."/>
        </authorList>
    </citation>
    <scope>NUCLEOTIDE SEQUENCE [LARGE SCALE GENOMIC DNA]</scope>
    <source>
        <strain evidence="2">cv. Huhao1</strain>
        <tissue evidence="1">Leaf</tissue>
    </source>
</reference>
<keyword evidence="2" id="KW-1185">Reference proteome</keyword>
<gene>
    <name evidence="1" type="ORF">CTI12_AA194140</name>
</gene>
<dbReference type="AlphaFoldDB" id="A0A2U1N1E4"/>
<dbReference type="EMBL" id="PKPP01003849">
    <property type="protein sequence ID" value="PWA67345.1"/>
    <property type="molecule type" value="Genomic_DNA"/>
</dbReference>
<accession>A0A2U1N1E4</accession>
<protein>
    <submittedName>
        <fullName evidence="1">Uncharacterized protein</fullName>
    </submittedName>
</protein>